<dbReference type="InterPro" id="IPR036005">
    <property type="entry name" value="Creatinase/aminopeptidase-like"/>
</dbReference>
<dbReference type="eggNOG" id="KOG2738">
    <property type="taxonomic scope" value="Eukaryota"/>
</dbReference>
<feature type="binding site" evidence="5">
    <location>
        <position position="56"/>
    </location>
    <ligand>
        <name>substrate</name>
    </ligand>
</feature>
<dbReference type="OrthoDB" id="3209743at2759"/>
<evidence type="ECO:0000256" key="2">
    <source>
        <dbReference type="ARBA" id="ARBA00022670"/>
    </source>
</evidence>
<dbReference type="PRINTS" id="PR00599">
    <property type="entry name" value="MAPEPTIDASE"/>
</dbReference>
<keyword evidence="2 5" id="KW-0645">Protease</keyword>
<evidence type="ECO:0000313" key="8">
    <source>
        <dbReference type="EMBL" id="KNE58461.1"/>
    </source>
</evidence>
<evidence type="ECO:0000256" key="6">
    <source>
        <dbReference type="RuleBase" id="RU003653"/>
    </source>
</evidence>
<keyword evidence="1 5" id="KW-0031">Aminopeptidase</keyword>
<sequence length="230" mass="23917">MLCLAASLVHEGATTAAIDAAVHAAVVNAGAYPSPLLYQGSFPKSICTSVNNVMAHGIPDEHPLQAGDILNIDVTVYLNGFHGDCSAMFAVGQIDQASTDLIAATRSALDAAIAACEPGAPFSVIADAIGRVAAEARFAVSPDMCGHGIGRDFHCAPIVHHVPTPAAGDLTMEPGMAFTIEPILCQGSPAFVMWPDAWTVVTKDGGRSAQYEETLLVTEDGIEIVTKFEN</sequence>
<dbReference type="SUPFAM" id="SSF55920">
    <property type="entry name" value="Creatinase/aminopeptidase"/>
    <property type="match status" value="1"/>
</dbReference>
<dbReference type="InterPro" id="IPR001714">
    <property type="entry name" value="Pept_M24_MAP"/>
</dbReference>
<dbReference type="Pfam" id="PF00557">
    <property type="entry name" value="Peptidase_M24"/>
    <property type="match status" value="1"/>
</dbReference>
<feature type="binding site" evidence="5">
    <location>
        <position position="147"/>
    </location>
    <ligand>
        <name>a divalent metal cation</name>
        <dbReference type="ChEBI" id="CHEBI:60240"/>
        <label>2</label>
        <note>catalytic</note>
    </ligand>
</feature>
<dbReference type="GO" id="GO:0006508">
    <property type="term" value="P:proteolysis"/>
    <property type="evidence" value="ECO:0007669"/>
    <property type="project" value="UniProtKB-KW"/>
</dbReference>
<comment type="similarity">
    <text evidence="5">Belongs to the peptidase M24A family. Methionine aminopeptidase type 1 subfamily.</text>
</comment>
<dbReference type="PROSITE" id="PS00680">
    <property type="entry name" value="MAP_1"/>
    <property type="match status" value="1"/>
</dbReference>
<evidence type="ECO:0000256" key="5">
    <source>
        <dbReference type="HAMAP-Rule" id="MF_03174"/>
    </source>
</evidence>
<evidence type="ECO:0000313" key="9">
    <source>
        <dbReference type="Proteomes" id="UP000054350"/>
    </source>
</evidence>
<proteinExistence type="inferred from homology"/>
<dbReference type="VEuPathDB" id="FungiDB:AMAG_04031"/>
<comment type="function">
    <text evidence="6">Cotranslationally removes the N-terminal methionine from nascent proteins. The N-terminal methionine is often cleaved when the second residue in the primary sequence is small and uncharged (Met-Ala-, Cys, Gly, Pro, Ser, Thr, or Val).</text>
</comment>
<dbReference type="InterPro" id="IPR000994">
    <property type="entry name" value="Pept_M24"/>
</dbReference>
<dbReference type="GO" id="GO:0004239">
    <property type="term" value="F:initiator methionyl aminopeptidase activity"/>
    <property type="evidence" value="ECO:0007669"/>
    <property type="project" value="UniProtKB-UniRule"/>
</dbReference>
<feature type="domain" description="Peptidase M24" evidence="7">
    <location>
        <begin position="5"/>
        <end position="219"/>
    </location>
</feature>
<comment type="catalytic activity">
    <reaction evidence="5 6">
        <text>Release of N-terminal amino acids, preferentially methionine, from peptides and arylamides.</text>
        <dbReference type="EC" id="3.4.11.18"/>
    </reaction>
</comment>
<accession>A0A0L0S7R9</accession>
<gene>
    <name evidence="8" type="ORF">AMAG_04031</name>
</gene>
<dbReference type="OMA" id="RGAESCY"/>
<dbReference type="AlphaFoldDB" id="A0A0L0S7R9"/>
<feature type="binding site" evidence="5">
    <location>
        <position position="73"/>
    </location>
    <ligand>
        <name>a divalent metal cation</name>
        <dbReference type="ChEBI" id="CHEBI:60240"/>
        <label>1</label>
    </ligand>
</feature>
<dbReference type="CDD" id="cd01086">
    <property type="entry name" value="MetAP1"/>
    <property type="match status" value="1"/>
</dbReference>
<protein>
    <recommendedName>
        <fullName evidence="6">Methionine aminopeptidase</fullName>
        <ecNumber evidence="6">3.4.11.18</ecNumber>
    </recommendedName>
</protein>
<feature type="binding site" evidence="5">
    <location>
        <position position="212"/>
    </location>
    <ligand>
        <name>a divalent metal cation</name>
        <dbReference type="ChEBI" id="CHEBI:60240"/>
        <label>2</label>
        <note>catalytic</note>
    </ligand>
</feature>
<keyword evidence="4 5" id="KW-0378">Hydrolase</keyword>
<keyword evidence="3 5" id="KW-0479">Metal-binding</keyword>
<dbReference type="EC" id="3.4.11.18" evidence="6"/>
<dbReference type="STRING" id="578462.A0A0L0S7R9"/>
<evidence type="ECO:0000259" key="7">
    <source>
        <dbReference type="Pfam" id="PF00557"/>
    </source>
</evidence>
<organism evidence="8 9">
    <name type="scientific">Allomyces macrogynus (strain ATCC 38327)</name>
    <name type="common">Allomyces javanicus var. macrogynus</name>
    <dbReference type="NCBI Taxonomy" id="578462"/>
    <lineage>
        <taxon>Eukaryota</taxon>
        <taxon>Fungi</taxon>
        <taxon>Fungi incertae sedis</taxon>
        <taxon>Blastocladiomycota</taxon>
        <taxon>Blastocladiomycetes</taxon>
        <taxon>Blastocladiales</taxon>
        <taxon>Blastocladiaceae</taxon>
        <taxon>Allomyces</taxon>
    </lineage>
</organism>
<reference evidence="9" key="2">
    <citation type="submission" date="2009-11" db="EMBL/GenBank/DDBJ databases">
        <title>The Genome Sequence of Allomyces macrogynus strain ATCC 38327.</title>
        <authorList>
            <consortium name="The Broad Institute Genome Sequencing Platform"/>
            <person name="Russ C."/>
            <person name="Cuomo C."/>
            <person name="Shea T."/>
            <person name="Young S.K."/>
            <person name="Zeng Q."/>
            <person name="Koehrsen M."/>
            <person name="Haas B."/>
            <person name="Borodovsky M."/>
            <person name="Guigo R."/>
            <person name="Alvarado L."/>
            <person name="Berlin A."/>
            <person name="Borenstein D."/>
            <person name="Chen Z."/>
            <person name="Engels R."/>
            <person name="Freedman E."/>
            <person name="Gellesch M."/>
            <person name="Goldberg J."/>
            <person name="Griggs A."/>
            <person name="Gujja S."/>
            <person name="Heiman D."/>
            <person name="Hepburn T."/>
            <person name="Howarth C."/>
            <person name="Jen D."/>
            <person name="Larson L."/>
            <person name="Lewis B."/>
            <person name="Mehta T."/>
            <person name="Park D."/>
            <person name="Pearson M."/>
            <person name="Roberts A."/>
            <person name="Saif S."/>
            <person name="Shenoy N."/>
            <person name="Sisk P."/>
            <person name="Stolte C."/>
            <person name="Sykes S."/>
            <person name="Walk T."/>
            <person name="White J."/>
            <person name="Yandava C."/>
            <person name="Burger G."/>
            <person name="Gray M.W."/>
            <person name="Holland P.W.H."/>
            <person name="King N."/>
            <person name="Lang F.B.F."/>
            <person name="Roger A.J."/>
            <person name="Ruiz-Trillo I."/>
            <person name="Lander E."/>
            <person name="Nusbaum C."/>
        </authorList>
    </citation>
    <scope>NUCLEOTIDE SEQUENCE [LARGE SCALE GENOMIC DNA]</scope>
    <source>
        <strain evidence="9">ATCC 38327</strain>
    </source>
</reference>
<dbReference type="Proteomes" id="UP000054350">
    <property type="component" value="Unassembled WGS sequence"/>
</dbReference>
<evidence type="ECO:0000256" key="4">
    <source>
        <dbReference type="ARBA" id="ARBA00022801"/>
    </source>
</evidence>
<dbReference type="Gene3D" id="3.90.230.10">
    <property type="entry name" value="Creatinase/methionine aminopeptidase superfamily"/>
    <property type="match status" value="1"/>
</dbReference>
<comment type="cofactor">
    <cofactor evidence="5">
        <name>Co(2+)</name>
        <dbReference type="ChEBI" id="CHEBI:48828"/>
    </cofactor>
    <cofactor evidence="5">
        <name>Zn(2+)</name>
        <dbReference type="ChEBI" id="CHEBI:29105"/>
    </cofactor>
    <cofactor evidence="5">
        <name>Mn(2+)</name>
        <dbReference type="ChEBI" id="CHEBI:29035"/>
    </cofactor>
    <cofactor evidence="5">
        <name>Fe(2+)</name>
        <dbReference type="ChEBI" id="CHEBI:29033"/>
    </cofactor>
    <text evidence="5">Binds 2 divalent metal cations per subunit. Has a high-affinity and a low affinity metal-binding site. The true nature of the physiological cofactor is under debate. The enzyme is active with cobalt, zinc, manganese or divalent iron ions. Most likely, methionine aminopeptidases function as mononuclear Fe(2+)-metalloproteases under physiological conditions, and the catalytically relevant metal-binding site has been assigned to the histidine-containing high-affinity site.</text>
</comment>
<dbReference type="HAMAP" id="MF_01974">
    <property type="entry name" value="MetAP_1"/>
    <property type="match status" value="1"/>
</dbReference>
<dbReference type="PANTHER" id="PTHR43330:SF8">
    <property type="entry name" value="METHIONINE AMINOPEPTIDASE 1D, MITOCHONDRIAL"/>
    <property type="match status" value="1"/>
</dbReference>
<dbReference type="PANTHER" id="PTHR43330">
    <property type="entry name" value="METHIONINE AMINOPEPTIDASE"/>
    <property type="match status" value="1"/>
</dbReference>
<dbReference type="NCBIfam" id="TIGR00500">
    <property type="entry name" value="met_pdase_I"/>
    <property type="match status" value="1"/>
</dbReference>
<feature type="binding site" evidence="5">
    <location>
        <position position="212"/>
    </location>
    <ligand>
        <name>a divalent metal cation</name>
        <dbReference type="ChEBI" id="CHEBI:60240"/>
        <label>1</label>
    </ligand>
</feature>
<dbReference type="InterPro" id="IPR002467">
    <property type="entry name" value="Pept_M24A_MAP1"/>
</dbReference>
<dbReference type="EMBL" id="GG745333">
    <property type="protein sequence ID" value="KNE58461.1"/>
    <property type="molecule type" value="Genomic_DNA"/>
</dbReference>
<feature type="binding site" evidence="5">
    <location>
        <position position="181"/>
    </location>
    <ligand>
        <name>a divalent metal cation</name>
        <dbReference type="ChEBI" id="CHEBI:60240"/>
        <label>2</label>
        <note>catalytic</note>
    </ligand>
</feature>
<evidence type="ECO:0000256" key="1">
    <source>
        <dbReference type="ARBA" id="ARBA00022438"/>
    </source>
</evidence>
<reference evidence="8 9" key="1">
    <citation type="submission" date="2009-11" db="EMBL/GenBank/DDBJ databases">
        <title>Annotation of Allomyces macrogynus ATCC 38327.</title>
        <authorList>
            <consortium name="The Broad Institute Genome Sequencing Platform"/>
            <person name="Russ C."/>
            <person name="Cuomo C."/>
            <person name="Burger G."/>
            <person name="Gray M.W."/>
            <person name="Holland P.W.H."/>
            <person name="King N."/>
            <person name="Lang F.B.F."/>
            <person name="Roger A.J."/>
            <person name="Ruiz-Trillo I."/>
            <person name="Young S.K."/>
            <person name="Zeng Q."/>
            <person name="Gargeya S."/>
            <person name="Fitzgerald M."/>
            <person name="Haas B."/>
            <person name="Abouelleil A."/>
            <person name="Alvarado L."/>
            <person name="Arachchi H.M."/>
            <person name="Berlin A."/>
            <person name="Chapman S.B."/>
            <person name="Gearin G."/>
            <person name="Goldberg J."/>
            <person name="Griggs A."/>
            <person name="Gujja S."/>
            <person name="Hansen M."/>
            <person name="Heiman D."/>
            <person name="Howarth C."/>
            <person name="Larimer J."/>
            <person name="Lui A."/>
            <person name="MacDonald P.J.P."/>
            <person name="McCowen C."/>
            <person name="Montmayeur A."/>
            <person name="Murphy C."/>
            <person name="Neiman D."/>
            <person name="Pearson M."/>
            <person name="Priest M."/>
            <person name="Roberts A."/>
            <person name="Saif S."/>
            <person name="Shea T."/>
            <person name="Sisk P."/>
            <person name="Stolte C."/>
            <person name="Sykes S."/>
            <person name="Wortman J."/>
            <person name="Nusbaum C."/>
            <person name="Birren B."/>
        </authorList>
    </citation>
    <scope>NUCLEOTIDE SEQUENCE [LARGE SCALE GENOMIC DNA]</scope>
    <source>
        <strain evidence="8 9">ATCC 38327</strain>
    </source>
</reference>
<dbReference type="GO" id="GO:0046872">
    <property type="term" value="F:metal ion binding"/>
    <property type="evidence" value="ECO:0007669"/>
    <property type="project" value="UniProtKB-UniRule"/>
</dbReference>
<name>A0A0L0S7R9_ALLM3</name>
<keyword evidence="9" id="KW-1185">Reference proteome</keyword>
<feature type="binding site" evidence="5">
    <location>
        <position position="84"/>
    </location>
    <ligand>
        <name>a divalent metal cation</name>
        <dbReference type="ChEBI" id="CHEBI:60240"/>
        <label>1</label>
    </ligand>
</feature>
<feature type="binding site" evidence="5">
    <location>
        <position position="84"/>
    </location>
    <ligand>
        <name>a divalent metal cation</name>
        <dbReference type="ChEBI" id="CHEBI:60240"/>
        <label>2</label>
        <note>catalytic</note>
    </ligand>
</feature>
<feature type="binding site" evidence="5">
    <location>
        <position position="154"/>
    </location>
    <ligand>
        <name>substrate</name>
    </ligand>
</feature>
<dbReference type="GO" id="GO:0070006">
    <property type="term" value="F:metalloaminopeptidase activity"/>
    <property type="evidence" value="ECO:0007669"/>
    <property type="project" value="UniProtKB-UniRule"/>
</dbReference>
<evidence type="ECO:0000256" key="3">
    <source>
        <dbReference type="ARBA" id="ARBA00022723"/>
    </source>
</evidence>